<dbReference type="EMBL" id="MN549361">
    <property type="protein sequence ID" value="QGZ14292.1"/>
    <property type="molecule type" value="Genomic_DNA"/>
</dbReference>
<feature type="transmembrane region" description="Helical" evidence="1">
    <location>
        <begin position="21"/>
        <end position="42"/>
    </location>
</feature>
<keyword evidence="1" id="KW-0472">Membrane</keyword>
<evidence type="ECO:0008006" key="4">
    <source>
        <dbReference type="Google" id="ProtNLM"/>
    </source>
</evidence>
<organism evidence="2 3">
    <name type="scientific">Rhizobium phage RL2RES</name>
    <dbReference type="NCBI Taxonomy" id="103371"/>
    <lineage>
        <taxon>Viruses</taxon>
        <taxon>Duplodnaviria</taxon>
        <taxon>Heunggongvirae</taxon>
        <taxon>Uroviricota</taxon>
        <taxon>Caudoviricetes</taxon>
        <taxon>Pootjesviridae</taxon>
        <taxon>Innesvirus</taxon>
        <taxon>Innesvirus RL2RES</taxon>
    </lineage>
</organism>
<protein>
    <recommendedName>
        <fullName evidence="4">Transmembrane protein</fullName>
    </recommendedName>
</protein>
<keyword evidence="1" id="KW-1133">Transmembrane helix</keyword>
<keyword evidence="1" id="KW-0812">Transmembrane</keyword>
<name>A0A6B9J3S7_9CAUD</name>
<gene>
    <name evidence="2" type="ORF">RL2RES_189</name>
</gene>
<evidence type="ECO:0000313" key="3">
    <source>
        <dbReference type="Proteomes" id="UP000433502"/>
    </source>
</evidence>
<evidence type="ECO:0000256" key="1">
    <source>
        <dbReference type="SAM" id="Phobius"/>
    </source>
</evidence>
<keyword evidence="3" id="KW-1185">Reference proteome</keyword>
<dbReference type="Proteomes" id="UP000433502">
    <property type="component" value="Segment"/>
</dbReference>
<proteinExistence type="predicted"/>
<accession>A0A6B9J3S7</accession>
<sequence length="84" mass="9648">MKSLSEPSWLEDIRSPWIRRPLAILSTIAAYILLAFLAIGYISSSMALTFWQTCKDMVEIAKELNANEVARAWNGRMKNEEEEQ</sequence>
<reference evidence="2 3" key="1">
    <citation type="submission" date="2019-10" db="EMBL/GenBank/DDBJ databases">
        <title>Complete genome sequence of bacteriophage vB_RLeM_RL2RES.</title>
        <authorList>
            <person name="Gunathilake D."/>
            <person name="Bhat S."/>
            <person name="Yost C.K."/>
            <person name="Hynes M.F."/>
        </authorList>
    </citation>
    <scope>NUCLEOTIDE SEQUENCE [LARGE SCALE GENOMIC DNA]</scope>
</reference>
<evidence type="ECO:0000313" key="2">
    <source>
        <dbReference type="EMBL" id="QGZ14292.1"/>
    </source>
</evidence>